<gene>
    <name evidence="1" type="ORF">H7K38_14300</name>
</gene>
<dbReference type="Proteomes" id="UP001141650">
    <property type="component" value="Unassembled WGS sequence"/>
</dbReference>
<evidence type="ECO:0000313" key="1">
    <source>
        <dbReference type="EMBL" id="MCV7379822.1"/>
    </source>
</evidence>
<proteinExistence type="predicted"/>
<evidence type="ECO:0000313" key="2">
    <source>
        <dbReference type="Proteomes" id="UP001141650"/>
    </source>
</evidence>
<accession>A0AA41XPT2</accession>
<dbReference type="EMBL" id="JACKVH010000013">
    <property type="protein sequence ID" value="MCV7379822.1"/>
    <property type="molecule type" value="Genomic_DNA"/>
</dbReference>
<organism evidence="1 2">
    <name type="scientific">Mycobacterium alsense</name>
    <dbReference type="NCBI Taxonomy" id="324058"/>
    <lineage>
        <taxon>Bacteria</taxon>
        <taxon>Bacillati</taxon>
        <taxon>Actinomycetota</taxon>
        <taxon>Actinomycetes</taxon>
        <taxon>Mycobacteriales</taxon>
        <taxon>Mycobacteriaceae</taxon>
        <taxon>Mycobacterium</taxon>
    </lineage>
</organism>
<reference evidence="1" key="2">
    <citation type="journal article" date="2022" name="BMC Genomics">
        <title>Comparative genome analysis of mycobacteria focusing on tRNA and non-coding RNA.</title>
        <authorList>
            <person name="Behra P.R.K."/>
            <person name="Pettersson B.M.F."/>
            <person name="Ramesh M."/>
            <person name="Das S."/>
            <person name="Dasgupta S."/>
            <person name="Kirsebom L.A."/>
        </authorList>
    </citation>
    <scope>NUCLEOTIDE SEQUENCE</scope>
    <source>
        <strain evidence="1">CCUG 55640</strain>
    </source>
</reference>
<reference evidence="1" key="1">
    <citation type="submission" date="2020-07" db="EMBL/GenBank/DDBJ databases">
        <authorList>
            <person name="Pettersson B.M.F."/>
            <person name="Behra P.R.K."/>
            <person name="Ramesh M."/>
            <person name="Das S."/>
            <person name="Dasgupta S."/>
            <person name="Kirsebom L.A."/>
        </authorList>
    </citation>
    <scope>NUCLEOTIDE SEQUENCE</scope>
    <source>
        <strain evidence="1">CCUG 55640</strain>
    </source>
</reference>
<sequence>MNGLTGLQSAWAAGDGLGVLTNALNVPGAVFNGLVNGNPATGKSTGFLNGLLSFQSCNQFGTCNFSGLASRFFDSILQSAAKSIVAPGATNVMQGGSLQGAIQNFGNQLLNGWPSLAPLENTLASNLTSLLQNLPSIVSNIPSMLGNIATQVGAFLMSLLRFL</sequence>
<protein>
    <submittedName>
        <fullName evidence="1">Uncharacterized protein</fullName>
    </submittedName>
</protein>
<dbReference type="RefSeq" id="WP_142276276.1">
    <property type="nucleotide sequence ID" value="NZ_JACKVH010000013.1"/>
</dbReference>
<dbReference type="AlphaFoldDB" id="A0AA41XPT2"/>
<comment type="caution">
    <text evidence="1">The sequence shown here is derived from an EMBL/GenBank/DDBJ whole genome shotgun (WGS) entry which is preliminary data.</text>
</comment>
<name>A0AA41XPT2_9MYCO</name>